<dbReference type="SMART" id="SM00285">
    <property type="entry name" value="PBD"/>
    <property type="match status" value="1"/>
</dbReference>
<dbReference type="InterPro" id="IPR000095">
    <property type="entry name" value="CRIB_dom"/>
</dbReference>
<feature type="compositionally biased region" description="Basic residues" evidence="15">
    <location>
        <begin position="165"/>
        <end position="180"/>
    </location>
</feature>
<feature type="domain" description="WH2" evidence="19">
    <location>
        <begin position="395"/>
        <end position="412"/>
    </location>
</feature>
<evidence type="ECO:0000256" key="4">
    <source>
        <dbReference type="ARBA" id="ARBA00005720"/>
    </source>
</evidence>
<keyword evidence="7" id="KW-0597">Phosphoprotein</keyword>
<dbReference type="InterPro" id="IPR000697">
    <property type="entry name" value="WH1/EVH1_dom"/>
</dbReference>
<feature type="domain" description="WH1" evidence="18">
    <location>
        <begin position="13"/>
        <end position="123"/>
    </location>
</feature>
<keyword evidence="13" id="KW-0539">Nucleus</keyword>
<dbReference type="eggNOG" id="KOG3671">
    <property type="taxonomic scope" value="Eukaryota"/>
</dbReference>
<proteinExistence type="inferred from homology"/>
<dbReference type="GO" id="GO:0008360">
    <property type="term" value="P:regulation of cell shape"/>
    <property type="evidence" value="ECO:0007669"/>
    <property type="project" value="UniProtKB-KW"/>
</dbReference>
<reference evidence="20" key="3">
    <citation type="submission" date="2025-09" db="UniProtKB">
        <authorList>
            <consortium name="Ensembl"/>
        </authorList>
    </citation>
    <scope>IDENTIFICATION</scope>
</reference>
<keyword evidence="16" id="KW-0812">Transmembrane</keyword>
<dbReference type="GO" id="GO:0005634">
    <property type="term" value="C:nucleus"/>
    <property type="evidence" value="ECO:0007669"/>
    <property type="project" value="UniProtKB-SubCell"/>
</dbReference>
<reference evidence="20" key="2">
    <citation type="submission" date="2025-08" db="UniProtKB">
        <authorList>
            <consortium name="Ensembl"/>
        </authorList>
    </citation>
    <scope>IDENTIFICATION</scope>
</reference>
<evidence type="ECO:0000256" key="16">
    <source>
        <dbReference type="SAM" id="Phobius"/>
    </source>
</evidence>
<dbReference type="GO" id="GO:0007015">
    <property type="term" value="P:actin filament organization"/>
    <property type="evidence" value="ECO:0007669"/>
    <property type="project" value="InterPro"/>
</dbReference>
<evidence type="ECO:0000256" key="5">
    <source>
        <dbReference type="ARBA" id="ARBA00022475"/>
    </source>
</evidence>
<organism evidence="20 21">
    <name type="scientific">Latimeria chalumnae</name>
    <name type="common">Coelacanth</name>
    <dbReference type="NCBI Taxonomy" id="7897"/>
    <lineage>
        <taxon>Eukaryota</taxon>
        <taxon>Metazoa</taxon>
        <taxon>Chordata</taxon>
        <taxon>Craniata</taxon>
        <taxon>Vertebrata</taxon>
        <taxon>Euteleostomi</taxon>
        <taxon>Coelacanthiformes</taxon>
        <taxon>Coelacanthidae</taxon>
        <taxon>Latimeria</taxon>
    </lineage>
</organism>
<dbReference type="PANTHER" id="PTHR13502">
    <property type="entry name" value="CDC42 SMALL EFFECTOR PROTEIN HOMOLOG"/>
    <property type="match status" value="1"/>
</dbReference>
<evidence type="ECO:0000256" key="6">
    <source>
        <dbReference type="ARBA" id="ARBA00022490"/>
    </source>
</evidence>
<feature type="domain" description="CRIB" evidence="17">
    <location>
        <begin position="185"/>
        <end position="198"/>
    </location>
</feature>
<keyword evidence="16" id="KW-1133">Transmembrane helix</keyword>
<dbReference type="CDD" id="cd01205">
    <property type="entry name" value="EVH1_WASP-like"/>
    <property type="match status" value="1"/>
</dbReference>
<dbReference type="AlphaFoldDB" id="H3ACP6"/>
<feature type="compositionally biased region" description="Acidic residues" evidence="15">
    <location>
        <begin position="476"/>
        <end position="493"/>
    </location>
</feature>
<dbReference type="InterPro" id="IPR011993">
    <property type="entry name" value="PH-like_dom_sf"/>
</dbReference>
<dbReference type="Pfam" id="PF02205">
    <property type="entry name" value="WH2"/>
    <property type="match status" value="1"/>
</dbReference>
<keyword evidence="5" id="KW-1003">Cell membrane</keyword>
<feature type="region of interest" description="Disordered" evidence="15">
    <location>
        <begin position="252"/>
        <end position="405"/>
    </location>
</feature>
<keyword evidence="10 16" id="KW-0472">Membrane</keyword>
<evidence type="ECO:0000259" key="18">
    <source>
        <dbReference type="PROSITE" id="PS50229"/>
    </source>
</evidence>
<dbReference type="OMA" id="HIQHIGW"/>
<dbReference type="GeneTree" id="ENSGT00970000193554"/>
<dbReference type="STRING" id="7897.ENSLACP00000007417"/>
<dbReference type="PROSITE" id="PS50229">
    <property type="entry name" value="WH1"/>
    <property type="match status" value="1"/>
</dbReference>
<dbReference type="CDD" id="cd00132">
    <property type="entry name" value="CRIB"/>
    <property type="match status" value="1"/>
</dbReference>
<dbReference type="PROSITE" id="PS50108">
    <property type="entry name" value="CRIB"/>
    <property type="match status" value="1"/>
</dbReference>
<keyword evidence="21" id="KW-1185">Reference proteome</keyword>
<evidence type="ECO:0000256" key="11">
    <source>
        <dbReference type="ARBA" id="ARBA00023139"/>
    </source>
</evidence>
<evidence type="ECO:0000259" key="17">
    <source>
        <dbReference type="PROSITE" id="PS50108"/>
    </source>
</evidence>
<evidence type="ECO:0000313" key="20">
    <source>
        <dbReference type="Ensembl" id="ENSLACP00000007417.1"/>
    </source>
</evidence>
<dbReference type="PROSITE" id="PS51082">
    <property type="entry name" value="WH2"/>
    <property type="match status" value="1"/>
</dbReference>
<evidence type="ECO:0000256" key="2">
    <source>
        <dbReference type="ARBA" id="ARBA00004193"/>
    </source>
</evidence>
<dbReference type="InterPro" id="IPR003124">
    <property type="entry name" value="WH2_dom"/>
</dbReference>
<feature type="compositionally biased region" description="Pro residues" evidence="15">
    <location>
        <begin position="259"/>
        <end position="393"/>
    </location>
</feature>
<feature type="region of interest" description="Disordered" evidence="15">
    <location>
        <begin position="430"/>
        <end position="493"/>
    </location>
</feature>
<dbReference type="InterPro" id="IPR036936">
    <property type="entry name" value="CRIB_dom_sf"/>
</dbReference>
<dbReference type="SMART" id="SM00246">
    <property type="entry name" value="WH2"/>
    <property type="match status" value="1"/>
</dbReference>
<sequence>MNFIWPNLTNLFVFVFFLQTLVTTVVQLYLALPHSSNCWSKQFSGVACFVKDNPKRSYFIRIYDLKEGKMMWEQELYNQFVYSAPTPYFHTFPSDESQAGLNFTHQEEASDFLNLVEEKIQKRKQTRHGPAGSSSPTVGMATVNIQNPDITSYRYRGLPTPVAANKKKDKKDKKDKKARLTKADIGAPSGFKHVSHVGWDPNSGFDLNSMDPDLRNLFNQAGISDAQLVDAETSKVIYDFIEKQGGLEAVKEEMRKQGPAPPPPPPSRSGGLPPVPQSSAPPPSRGRSGPLPPIPGSSPGPPPAPSRGPISTPPPPPPSSSPWRGPPPLRGPPPPCPPASRSGGPPPPPPPSSGGGGGPPPPPPPLPPPAMNSGGPPPPLPPSGNQQAPPPVPSGRGALLDQIRQGMKLNKVSPFDSVFKPANSLFSFKSSLSAQTSPPHHHHPGWPSPSPGREINNPMAEEGQKKKKKSYHDAIPNEEDDGGDDEEDDEWDD</sequence>
<evidence type="ECO:0000256" key="8">
    <source>
        <dbReference type="ARBA" id="ARBA00022737"/>
    </source>
</evidence>
<evidence type="ECO:0000259" key="19">
    <source>
        <dbReference type="PROSITE" id="PS51082"/>
    </source>
</evidence>
<evidence type="ECO:0000256" key="14">
    <source>
        <dbReference type="ARBA" id="ARBA00023288"/>
    </source>
</evidence>
<dbReference type="GO" id="GO:0003779">
    <property type="term" value="F:actin binding"/>
    <property type="evidence" value="ECO:0007669"/>
    <property type="project" value="InterPro"/>
</dbReference>
<evidence type="ECO:0000256" key="12">
    <source>
        <dbReference type="ARBA" id="ARBA00023212"/>
    </source>
</evidence>
<dbReference type="Ensembl" id="ENSLACT00000007478.1">
    <property type="protein sequence ID" value="ENSLACP00000007417.1"/>
    <property type="gene ID" value="ENSLACG00000006576.1"/>
</dbReference>
<dbReference type="EMBL" id="AFYH01228459">
    <property type="status" value="NOT_ANNOTATED_CDS"/>
    <property type="molecule type" value="Genomic_DNA"/>
</dbReference>
<evidence type="ECO:0000256" key="3">
    <source>
        <dbReference type="ARBA" id="ARBA00004245"/>
    </source>
</evidence>
<dbReference type="GO" id="GO:0031267">
    <property type="term" value="F:small GTPase binding"/>
    <property type="evidence" value="ECO:0007669"/>
    <property type="project" value="InterPro"/>
</dbReference>
<dbReference type="InParanoid" id="H3ACP6"/>
<dbReference type="GO" id="GO:0035023">
    <property type="term" value="P:regulation of Rho protein signal transduction"/>
    <property type="evidence" value="ECO:0007669"/>
    <property type="project" value="InterPro"/>
</dbReference>
<dbReference type="Pfam" id="PF00568">
    <property type="entry name" value="WH1"/>
    <property type="match status" value="1"/>
</dbReference>
<dbReference type="GO" id="GO:0005856">
    <property type="term" value="C:cytoskeleton"/>
    <property type="evidence" value="ECO:0007669"/>
    <property type="project" value="UniProtKB-SubCell"/>
</dbReference>
<dbReference type="FunFam" id="2.30.29.30:FF:000130">
    <property type="entry name" value="neural Wiskott-Aldrich syndrome protein"/>
    <property type="match status" value="1"/>
</dbReference>
<dbReference type="PANTHER" id="PTHR13502:SF9">
    <property type="entry name" value="CRIB DOMAIN-CONTAINING PROTEIN"/>
    <property type="match status" value="1"/>
</dbReference>
<evidence type="ECO:0000256" key="7">
    <source>
        <dbReference type="ARBA" id="ARBA00022553"/>
    </source>
</evidence>
<dbReference type="SUPFAM" id="SSF50729">
    <property type="entry name" value="PH domain-like"/>
    <property type="match status" value="1"/>
</dbReference>
<dbReference type="SUPFAM" id="SSF47912">
    <property type="entry name" value="Wiscott-Aldrich syndrome protein, WASP, C-terminal domain"/>
    <property type="match status" value="1"/>
</dbReference>
<comment type="subcellular location">
    <subcellularLocation>
        <location evidence="2">Cell membrane</location>
        <topology evidence="2">Lipid-anchor</topology>
    </subcellularLocation>
    <subcellularLocation>
        <location evidence="3">Cytoplasm</location>
        <location evidence="3">Cytoskeleton</location>
    </subcellularLocation>
    <subcellularLocation>
        <location evidence="1">Nucleus</location>
    </subcellularLocation>
</comment>
<dbReference type="Proteomes" id="UP000008672">
    <property type="component" value="Unassembled WGS sequence"/>
</dbReference>
<dbReference type="Gene3D" id="2.30.29.30">
    <property type="entry name" value="Pleckstrin-homology domain (PH domain)/Phosphotyrosine-binding domain (PTB)"/>
    <property type="match status" value="1"/>
</dbReference>
<dbReference type="InterPro" id="IPR033927">
    <property type="entry name" value="WASPfam_EVH1"/>
</dbReference>
<evidence type="ECO:0000256" key="15">
    <source>
        <dbReference type="SAM" id="MobiDB-lite"/>
    </source>
</evidence>
<dbReference type="Pfam" id="PF00786">
    <property type="entry name" value="PBD"/>
    <property type="match status" value="1"/>
</dbReference>
<keyword evidence="11" id="KW-0564">Palmitate</keyword>
<gene>
    <name evidence="20" type="primary">LOC102351644</name>
</gene>
<evidence type="ECO:0000256" key="10">
    <source>
        <dbReference type="ARBA" id="ARBA00023136"/>
    </source>
</evidence>
<keyword evidence="6" id="KW-0963">Cytoplasm</keyword>
<evidence type="ECO:0000256" key="9">
    <source>
        <dbReference type="ARBA" id="ARBA00022960"/>
    </source>
</evidence>
<dbReference type="InterPro" id="IPR039056">
    <property type="entry name" value="SPEC"/>
</dbReference>
<comment type="similarity">
    <text evidence="4">Belongs to the CDC42SE/SPEC family.</text>
</comment>
<dbReference type="Gene3D" id="3.90.810.10">
    <property type="entry name" value="CRIB domain"/>
    <property type="match status" value="1"/>
</dbReference>
<evidence type="ECO:0000256" key="1">
    <source>
        <dbReference type="ARBA" id="ARBA00004123"/>
    </source>
</evidence>
<evidence type="ECO:0000256" key="13">
    <source>
        <dbReference type="ARBA" id="ARBA00023242"/>
    </source>
</evidence>
<dbReference type="FunFam" id="3.90.810.10:FF:000003">
    <property type="entry name" value="Neural Wiskott-Aldrich syndrome protein-like"/>
    <property type="match status" value="1"/>
</dbReference>
<accession>H3ACP6</accession>
<dbReference type="HOGENOM" id="CLU_015385_3_1_1"/>
<keyword evidence="14" id="KW-0449">Lipoprotein</keyword>
<feature type="transmembrane region" description="Helical" evidence="16">
    <location>
        <begin position="12"/>
        <end position="32"/>
    </location>
</feature>
<feature type="region of interest" description="Disordered" evidence="15">
    <location>
        <begin position="161"/>
        <end position="184"/>
    </location>
</feature>
<keyword evidence="9" id="KW-0133">Cell shape</keyword>
<dbReference type="InterPro" id="IPR011026">
    <property type="entry name" value="WAS_C"/>
</dbReference>
<name>H3ACP6_LATCH</name>
<dbReference type="SMART" id="SM00461">
    <property type="entry name" value="WH1"/>
    <property type="match status" value="1"/>
</dbReference>
<dbReference type="GO" id="GO:0005886">
    <property type="term" value="C:plasma membrane"/>
    <property type="evidence" value="ECO:0007669"/>
    <property type="project" value="UniProtKB-SubCell"/>
</dbReference>
<reference evidence="21" key="1">
    <citation type="submission" date="2011-08" db="EMBL/GenBank/DDBJ databases">
        <title>The draft genome of Latimeria chalumnae.</title>
        <authorList>
            <person name="Di Palma F."/>
            <person name="Alfoldi J."/>
            <person name="Johnson J."/>
            <person name="Berlin A."/>
            <person name="Gnerre S."/>
            <person name="Jaffe D."/>
            <person name="MacCallum I."/>
            <person name="Young S."/>
            <person name="Walker B.J."/>
            <person name="Lander E."/>
            <person name="Lindblad-Toh K."/>
        </authorList>
    </citation>
    <scope>NUCLEOTIDE SEQUENCE [LARGE SCALE GENOMIC DNA]</scope>
    <source>
        <strain evidence="21">Wild caught</strain>
    </source>
</reference>
<evidence type="ECO:0000313" key="21">
    <source>
        <dbReference type="Proteomes" id="UP000008672"/>
    </source>
</evidence>
<dbReference type="EMBL" id="AFYH01228458">
    <property type="status" value="NOT_ANNOTATED_CDS"/>
    <property type="molecule type" value="Genomic_DNA"/>
</dbReference>
<keyword evidence="12" id="KW-0206">Cytoskeleton</keyword>
<keyword evidence="8" id="KW-0677">Repeat</keyword>
<dbReference type="Bgee" id="ENSLACG00000006576">
    <property type="expression patterns" value="Expressed in chordate pharynx"/>
</dbReference>
<protein>
    <submittedName>
        <fullName evidence="20">WASP actin nucleation promoting factor</fullName>
    </submittedName>
</protein>